<sequence length="37" mass="4026">MGTGHLYLNRVLSVAGAGDQANSRVPRLALCHVKWFS</sequence>
<gene>
    <name evidence="1" type="ORF">PhaeoP66_03674</name>
</gene>
<dbReference type="EMBL" id="CP010705">
    <property type="protein sequence ID" value="AUQ96405.1"/>
    <property type="molecule type" value="Genomic_DNA"/>
</dbReference>
<dbReference type="Proteomes" id="UP000236536">
    <property type="component" value="Chromosome"/>
</dbReference>
<evidence type="ECO:0000313" key="2">
    <source>
        <dbReference type="Proteomes" id="UP000236536"/>
    </source>
</evidence>
<protein>
    <submittedName>
        <fullName evidence="1">Uncharacterized protein</fullName>
    </submittedName>
</protein>
<proteinExistence type="predicted"/>
<name>A0ABM6RIY0_9RHOB</name>
<accession>A0ABM6RIY0</accession>
<keyword evidence="2" id="KW-1185">Reference proteome</keyword>
<reference evidence="1 2" key="2">
    <citation type="journal article" date="2017" name="Int. J. Syst. Evol. Microbiol.">
        <title>Adaptation of Surface-Associated Bacteria to the Open Ocean: A Genomically Distinct Subpopulation of Phaeobacter gallaeciensis Colonizes Pacific Mesozooplankton.</title>
        <authorList>
            <person name="Freese H.M."/>
            <person name="Methner A."/>
            <person name="Overmann J."/>
        </authorList>
    </citation>
    <scope>NUCLEOTIDE SEQUENCE [LARGE SCALE GENOMIC DNA]</scope>
    <source>
        <strain evidence="1 2">P66</strain>
    </source>
</reference>
<reference evidence="1 2" key="1">
    <citation type="journal article" date="2017" name="Genome Biol. Evol.">
        <title>Trajectories and Drivers of Genome Evolution in Surface-Associated Marine Phaeobacter.</title>
        <authorList>
            <person name="Freese H.M."/>
            <person name="Sikorski J."/>
            <person name="Bunk B."/>
            <person name="Scheuner C."/>
            <person name="Meier-Kolthoff J.P."/>
            <person name="Sproer C."/>
            <person name="Gram L."/>
            <person name="Overmann J."/>
        </authorList>
    </citation>
    <scope>NUCLEOTIDE SEQUENCE [LARGE SCALE GENOMIC DNA]</scope>
    <source>
        <strain evidence="1 2">P66</strain>
    </source>
</reference>
<evidence type="ECO:0000313" key="1">
    <source>
        <dbReference type="EMBL" id="AUQ96405.1"/>
    </source>
</evidence>
<organism evidence="1 2">
    <name type="scientific">Phaeobacter inhibens</name>
    <dbReference type="NCBI Taxonomy" id="221822"/>
    <lineage>
        <taxon>Bacteria</taxon>
        <taxon>Pseudomonadati</taxon>
        <taxon>Pseudomonadota</taxon>
        <taxon>Alphaproteobacteria</taxon>
        <taxon>Rhodobacterales</taxon>
        <taxon>Roseobacteraceae</taxon>
        <taxon>Phaeobacter</taxon>
    </lineage>
</organism>